<dbReference type="InterPro" id="IPR036259">
    <property type="entry name" value="MFS_trans_sf"/>
</dbReference>
<proteinExistence type="predicted"/>
<accession>A0A229W0K1</accession>
<dbReference type="GO" id="GO:0005886">
    <property type="term" value="C:plasma membrane"/>
    <property type="evidence" value="ECO:0007669"/>
    <property type="project" value="TreeGrafter"/>
</dbReference>
<dbReference type="Gene3D" id="1.20.1250.20">
    <property type="entry name" value="MFS general substrate transporter like domains"/>
    <property type="match status" value="2"/>
</dbReference>
<organism evidence="2 3">
    <name type="scientific">Bifidobacterium vansinderenii</name>
    <dbReference type="NCBI Taxonomy" id="1984871"/>
    <lineage>
        <taxon>Bacteria</taxon>
        <taxon>Bacillati</taxon>
        <taxon>Actinomycetota</taxon>
        <taxon>Actinomycetes</taxon>
        <taxon>Bifidobacteriales</taxon>
        <taxon>Bifidobacteriaceae</taxon>
        <taxon>Bifidobacterium</taxon>
    </lineage>
</organism>
<feature type="transmembrane region" description="Helical" evidence="1">
    <location>
        <begin position="161"/>
        <end position="181"/>
    </location>
</feature>
<dbReference type="InterPro" id="IPR001927">
    <property type="entry name" value="Na/Gal_symport"/>
</dbReference>
<dbReference type="GO" id="GO:0006814">
    <property type="term" value="P:sodium ion transport"/>
    <property type="evidence" value="ECO:0007669"/>
    <property type="project" value="InterPro"/>
</dbReference>
<feature type="transmembrane region" description="Helical" evidence="1">
    <location>
        <begin position="117"/>
        <end position="140"/>
    </location>
</feature>
<name>A0A229W0K1_9BIFI</name>
<feature type="transmembrane region" description="Helical" evidence="1">
    <location>
        <begin position="21"/>
        <end position="43"/>
    </location>
</feature>
<feature type="transmembrane region" description="Helical" evidence="1">
    <location>
        <begin position="55"/>
        <end position="79"/>
    </location>
</feature>
<dbReference type="CDD" id="cd17332">
    <property type="entry name" value="MFS_MelB_like"/>
    <property type="match status" value="1"/>
</dbReference>
<feature type="transmembrane region" description="Helical" evidence="1">
    <location>
        <begin position="403"/>
        <end position="420"/>
    </location>
</feature>
<feature type="transmembrane region" description="Helical" evidence="1">
    <location>
        <begin position="432"/>
        <end position="456"/>
    </location>
</feature>
<feature type="transmembrane region" description="Helical" evidence="1">
    <location>
        <begin position="285"/>
        <end position="309"/>
    </location>
</feature>
<dbReference type="GO" id="GO:0008643">
    <property type="term" value="P:carbohydrate transport"/>
    <property type="evidence" value="ECO:0007669"/>
    <property type="project" value="InterPro"/>
</dbReference>
<evidence type="ECO:0000313" key="2">
    <source>
        <dbReference type="EMBL" id="OXN01397.1"/>
    </source>
</evidence>
<dbReference type="AlphaFoldDB" id="A0A229W0K1"/>
<dbReference type="InterPro" id="IPR039672">
    <property type="entry name" value="MFS_2"/>
</dbReference>
<keyword evidence="3" id="KW-1185">Reference proteome</keyword>
<dbReference type="GO" id="GO:0015293">
    <property type="term" value="F:symporter activity"/>
    <property type="evidence" value="ECO:0007669"/>
    <property type="project" value="InterPro"/>
</dbReference>
<keyword evidence="1" id="KW-0472">Membrane</keyword>
<dbReference type="SUPFAM" id="SSF103473">
    <property type="entry name" value="MFS general substrate transporter"/>
    <property type="match status" value="1"/>
</dbReference>
<dbReference type="RefSeq" id="WP_093959599.1">
    <property type="nucleotide sequence ID" value="NZ_NEWD01000004.1"/>
</dbReference>
<sequence length="485" mass="53143">MTSQTSPAVRRERPFGMRDKIGYMFGDFGNDFMFNFSGLFLVVFETKVMGIPGTIVGGMFFIARLIDAVADVTVGVIVDKSKSTPNGKYKVMMMRFAGPAVIVSFLMFQTFTIDSPMWARIVYMYITYIIWGILYSTVNVPYGSMASVVSPEPHHRAALSTFRSTGSVLAGLIVTTVTPLVIYTSDAEGNQIIRGGDHTHIFALVSGIFSICAFICYILCYRMTTERVKLASHKETPRGERKSVGAMVKSALSSRALLGLCCSAIFMLFASSFGNSVNTFLYTDYFNSAAFLSIYSLLSSLVMLSCAPFCTALSRRLGHKFIGGFGCLFSGSVMVFLFFTHTKNAPFFITLNIICMLGMGVFKMLIWAMVTDVIDDIEVTRNLREDGTCYSVYSFSRKVGQALAGWLSGLVLSIIGYQSGATAVQSESVTNGLYMCATLLPGLMYLVAGLFITFVYPLSKKRVDHNAVVLKAARENKAVAAESEA</sequence>
<evidence type="ECO:0000313" key="3">
    <source>
        <dbReference type="Proteomes" id="UP000215433"/>
    </source>
</evidence>
<gene>
    <name evidence="2" type="ORF">Tam10B_0400</name>
</gene>
<dbReference type="NCBIfam" id="TIGR00792">
    <property type="entry name" value="gph"/>
    <property type="match status" value="1"/>
</dbReference>
<evidence type="ECO:0000256" key="1">
    <source>
        <dbReference type="SAM" id="Phobius"/>
    </source>
</evidence>
<feature type="transmembrane region" description="Helical" evidence="1">
    <location>
        <begin position="256"/>
        <end position="273"/>
    </location>
</feature>
<comment type="caution">
    <text evidence="2">The sequence shown here is derived from an EMBL/GenBank/DDBJ whole genome shotgun (WGS) entry which is preliminary data.</text>
</comment>
<dbReference type="Proteomes" id="UP000215433">
    <property type="component" value="Unassembled WGS sequence"/>
</dbReference>
<dbReference type="Pfam" id="PF13347">
    <property type="entry name" value="MFS_2"/>
    <property type="match status" value="1"/>
</dbReference>
<reference evidence="2 3" key="1">
    <citation type="submission" date="2017-05" db="EMBL/GenBank/DDBJ databases">
        <title>Bifidobacterium vansinderenii sp. nov.</title>
        <authorList>
            <person name="Lugli G.A."/>
            <person name="Duranti S."/>
            <person name="Mangifesta M."/>
        </authorList>
    </citation>
    <scope>NUCLEOTIDE SEQUENCE [LARGE SCALE GENOMIC DNA]</scope>
    <source>
        <strain evidence="2 3">Tam10B</strain>
    </source>
</reference>
<feature type="transmembrane region" description="Helical" evidence="1">
    <location>
        <begin position="91"/>
        <end position="111"/>
    </location>
</feature>
<feature type="transmembrane region" description="Helical" evidence="1">
    <location>
        <begin position="201"/>
        <end position="220"/>
    </location>
</feature>
<feature type="transmembrane region" description="Helical" evidence="1">
    <location>
        <begin position="321"/>
        <end position="339"/>
    </location>
</feature>
<feature type="transmembrane region" description="Helical" evidence="1">
    <location>
        <begin position="345"/>
        <end position="366"/>
    </location>
</feature>
<dbReference type="PANTHER" id="PTHR11328:SF24">
    <property type="entry name" value="MAJOR FACILITATOR SUPERFAMILY (MFS) PROFILE DOMAIN-CONTAINING PROTEIN"/>
    <property type="match status" value="1"/>
</dbReference>
<protein>
    <submittedName>
        <fullName evidence="2">MFS transporter</fullName>
    </submittedName>
</protein>
<dbReference type="OrthoDB" id="181905at2"/>
<dbReference type="PANTHER" id="PTHR11328">
    <property type="entry name" value="MAJOR FACILITATOR SUPERFAMILY DOMAIN-CONTAINING PROTEIN"/>
    <property type="match status" value="1"/>
</dbReference>
<dbReference type="EMBL" id="NEWD01000004">
    <property type="protein sequence ID" value="OXN01397.1"/>
    <property type="molecule type" value="Genomic_DNA"/>
</dbReference>
<keyword evidence="1" id="KW-1133">Transmembrane helix</keyword>
<keyword evidence="1" id="KW-0812">Transmembrane</keyword>